<dbReference type="Proteomes" id="UP001159405">
    <property type="component" value="Unassembled WGS sequence"/>
</dbReference>
<feature type="non-terminal residue" evidence="1">
    <location>
        <position position="1"/>
    </location>
</feature>
<accession>A0ABN8Q9B1</accession>
<sequence length="228" mass="25947">GRALVENTLEYFRILSDSYSSSHTLPREEPIQVRSPSLYFTLNRDYREGFAVRGLHCGLGVVNLPKDFGPLDLLIEGNKSALFVIDALAMSTPILPFVWTNSVSIINSHMISLDIRNYSTQTELEIVNLTEPVDLRIRKGSDPLKTSKGKVEYSKTLEHSFIVTHNQSTINIEVDVLGNFTEQPSLVVYLRKGRRPTMDGEENDKVRVIPQFLLDKRKNVSYYTNEVR</sequence>
<name>A0ABN8Q9B1_9CNID</name>
<organism evidence="1 2">
    <name type="scientific">Porites lobata</name>
    <dbReference type="NCBI Taxonomy" id="104759"/>
    <lineage>
        <taxon>Eukaryota</taxon>
        <taxon>Metazoa</taxon>
        <taxon>Cnidaria</taxon>
        <taxon>Anthozoa</taxon>
        <taxon>Hexacorallia</taxon>
        <taxon>Scleractinia</taxon>
        <taxon>Fungiina</taxon>
        <taxon>Poritidae</taxon>
        <taxon>Porites</taxon>
    </lineage>
</organism>
<gene>
    <name evidence="1" type="ORF">PLOB_00002143</name>
</gene>
<proteinExistence type="predicted"/>
<reference evidence="1 2" key="1">
    <citation type="submission" date="2022-05" db="EMBL/GenBank/DDBJ databases">
        <authorList>
            <consortium name="Genoscope - CEA"/>
            <person name="William W."/>
        </authorList>
    </citation>
    <scope>NUCLEOTIDE SEQUENCE [LARGE SCALE GENOMIC DNA]</scope>
</reference>
<comment type="caution">
    <text evidence="1">The sequence shown here is derived from an EMBL/GenBank/DDBJ whole genome shotgun (WGS) entry which is preliminary data.</text>
</comment>
<protein>
    <submittedName>
        <fullName evidence="1">Uncharacterized protein</fullName>
    </submittedName>
</protein>
<dbReference type="EMBL" id="CALNXK010000107">
    <property type="protein sequence ID" value="CAH3157272.1"/>
    <property type="molecule type" value="Genomic_DNA"/>
</dbReference>
<evidence type="ECO:0000313" key="2">
    <source>
        <dbReference type="Proteomes" id="UP001159405"/>
    </source>
</evidence>
<evidence type="ECO:0000313" key="1">
    <source>
        <dbReference type="EMBL" id="CAH3157272.1"/>
    </source>
</evidence>
<keyword evidence="2" id="KW-1185">Reference proteome</keyword>